<proteinExistence type="inferred from homology"/>
<evidence type="ECO:0000256" key="2">
    <source>
        <dbReference type="ARBA" id="ARBA00022649"/>
    </source>
</evidence>
<comment type="caution">
    <text evidence="8">The sequence shown here is derived from an EMBL/GenBank/DDBJ whole genome shotgun (WGS) entry which is preliminary data.</text>
</comment>
<name>A0ABT5A5E2_9CYAN</name>
<keyword evidence="7" id="KW-0346">Stress response</keyword>
<evidence type="ECO:0000256" key="4">
    <source>
        <dbReference type="ARBA" id="ARBA00022759"/>
    </source>
</evidence>
<dbReference type="EMBL" id="JAQMTU010000068">
    <property type="protein sequence ID" value="MDB9487156.1"/>
    <property type="molecule type" value="Genomic_DNA"/>
</dbReference>
<keyword evidence="4" id="KW-0255">Endonuclease</keyword>
<reference evidence="8 9" key="1">
    <citation type="submission" date="2023-01" db="EMBL/GenBank/DDBJ databases">
        <title>Genomes from the Australian National Cyanobacteria Reference Collection.</title>
        <authorList>
            <person name="Willis A."/>
            <person name="Lee E.M.F."/>
        </authorList>
    </citation>
    <scope>NUCLEOTIDE SEQUENCE [LARGE SCALE GENOMIC DNA]</scope>
    <source>
        <strain evidence="8 9">CS-537/01</strain>
    </source>
</reference>
<evidence type="ECO:0000256" key="3">
    <source>
        <dbReference type="ARBA" id="ARBA00022722"/>
    </source>
</evidence>
<protein>
    <submittedName>
        <fullName evidence="8">Type II toxin-antitoxin system HicA family toxin</fullName>
    </submittedName>
</protein>
<sequence>MKLPRDLAGTKLVKALDRLEYKLSHKTGSHIRLTTQLNGEHHVTVPAHDPIKIGTLNAIIRDIASHHNFEKNELIVLLFS</sequence>
<keyword evidence="3" id="KW-0540">Nuclease</keyword>
<dbReference type="RefSeq" id="WP_028082221.1">
    <property type="nucleotide sequence ID" value="NZ_JAQMTU010000068.1"/>
</dbReference>
<dbReference type="SUPFAM" id="SSF54786">
    <property type="entry name" value="YcfA/nrd intein domain"/>
    <property type="match status" value="1"/>
</dbReference>
<evidence type="ECO:0000313" key="9">
    <source>
        <dbReference type="Proteomes" id="UP001212123"/>
    </source>
</evidence>
<evidence type="ECO:0000313" key="8">
    <source>
        <dbReference type="EMBL" id="MDB9487156.1"/>
    </source>
</evidence>
<dbReference type="InterPro" id="IPR012933">
    <property type="entry name" value="HicA_mRNA_interferase"/>
</dbReference>
<dbReference type="Pfam" id="PF07927">
    <property type="entry name" value="HicA_toxin"/>
    <property type="match status" value="1"/>
</dbReference>
<accession>A0ABT5A5E2</accession>
<keyword evidence="2" id="KW-1277">Toxin-antitoxin system</keyword>
<keyword evidence="6" id="KW-0694">RNA-binding</keyword>
<evidence type="ECO:0000256" key="6">
    <source>
        <dbReference type="ARBA" id="ARBA00022884"/>
    </source>
</evidence>
<keyword evidence="5" id="KW-0378">Hydrolase</keyword>
<evidence type="ECO:0000256" key="7">
    <source>
        <dbReference type="ARBA" id="ARBA00023016"/>
    </source>
</evidence>
<dbReference type="InterPro" id="IPR038570">
    <property type="entry name" value="HicA_sf"/>
</dbReference>
<dbReference type="Gene3D" id="3.30.920.30">
    <property type="entry name" value="Hypothetical protein"/>
    <property type="match status" value="1"/>
</dbReference>
<comment type="similarity">
    <text evidence="1">Belongs to the HicA mRNA interferase family.</text>
</comment>
<gene>
    <name evidence="8" type="ORF">PN492_11455</name>
</gene>
<organism evidence="8 9">
    <name type="scientific">Dolichospermum circinale CS-537/01</name>
    <dbReference type="NCBI Taxonomy" id="3021739"/>
    <lineage>
        <taxon>Bacteria</taxon>
        <taxon>Bacillati</taxon>
        <taxon>Cyanobacteriota</taxon>
        <taxon>Cyanophyceae</taxon>
        <taxon>Nostocales</taxon>
        <taxon>Aphanizomenonaceae</taxon>
        <taxon>Dolichospermum</taxon>
        <taxon>Dolichospermum circinale</taxon>
    </lineage>
</organism>
<dbReference type="Proteomes" id="UP001212123">
    <property type="component" value="Unassembled WGS sequence"/>
</dbReference>
<keyword evidence="9" id="KW-1185">Reference proteome</keyword>
<evidence type="ECO:0000256" key="1">
    <source>
        <dbReference type="ARBA" id="ARBA00006620"/>
    </source>
</evidence>
<evidence type="ECO:0000256" key="5">
    <source>
        <dbReference type="ARBA" id="ARBA00022801"/>
    </source>
</evidence>